<name>Q5HXJ4_GLUOX</name>
<dbReference type="Proteomes" id="UP000006375">
    <property type="component" value="Plasmid pGOX2"/>
</dbReference>
<protein>
    <submittedName>
        <fullName evidence="2">Uncharacterized protein</fullName>
    </submittedName>
</protein>
<evidence type="ECO:0000313" key="2">
    <source>
        <dbReference type="EMBL" id="AAW59759.1"/>
    </source>
</evidence>
<organism evidence="2 3">
    <name type="scientific">Gluconobacter oxydans (strain 621H)</name>
    <name type="common">Gluconobacter suboxydans</name>
    <dbReference type="NCBI Taxonomy" id="290633"/>
    <lineage>
        <taxon>Bacteria</taxon>
        <taxon>Pseudomonadati</taxon>
        <taxon>Pseudomonadota</taxon>
        <taxon>Alphaproteobacteria</taxon>
        <taxon>Acetobacterales</taxon>
        <taxon>Acetobacteraceae</taxon>
        <taxon>Gluconobacter</taxon>
    </lineage>
</organism>
<gene>
    <name evidence="2" type="ordered locus">GOX2695</name>
</gene>
<accession>Q5HXJ4</accession>
<keyword evidence="3" id="KW-1185">Reference proteome</keyword>
<evidence type="ECO:0000256" key="1">
    <source>
        <dbReference type="SAM" id="MobiDB-lite"/>
    </source>
</evidence>
<proteinExistence type="predicted"/>
<geneLocation type="plasmid" evidence="2 3">
    <name>pGOX2</name>
</geneLocation>
<evidence type="ECO:0000313" key="3">
    <source>
        <dbReference type="Proteomes" id="UP000006375"/>
    </source>
</evidence>
<dbReference type="HOGENOM" id="CLU_1445764_0_0_5"/>
<dbReference type="EMBL" id="CP000005">
    <property type="protein sequence ID" value="AAW59759.1"/>
    <property type="molecule type" value="Genomic_DNA"/>
</dbReference>
<feature type="region of interest" description="Disordered" evidence="1">
    <location>
        <begin position="78"/>
        <end position="107"/>
    </location>
</feature>
<sequence length="187" mass="20597">MFPAPLFQSIGPKEYGRFTVYRPYQEEPINRSGLRSVYRRQTLKRGGGSVPRSPLSERRAKGIRSVYRLPSISGRANQPFGSTVSLPRAHLKRGGGSVPRSPLSEHRSKGIRSVYRLPSISGRANQSFGSTVSLPQANIEARGRECSPLPSFRASVQRNTVGLPSTVHIRKSQSIVRVYGQSTAGKH</sequence>
<keyword evidence="2" id="KW-0614">Plasmid</keyword>
<reference evidence="2 3" key="1">
    <citation type="journal article" date="2005" name="Nat. Biotechnol.">
        <title>Complete genome sequence of the acetic acid bacterium Gluconobacter oxydans.</title>
        <authorList>
            <person name="Prust C."/>
            <person name="Hoffmeister M."/>
            <person name="Liesegang H."/>
            <person name="Wiezer A."/>
            <person name="Fricke W.F."/>
            <person name="Ehrenreich A."/>
            <person name="Gottschalk G."/>
            <person name="Deppenmeier U."/>
        </authorList>
    </citation>
    <scope>NUCLEOTIDE SEQUENCE [LARGE SCALE GENOMIC DNA]</scope>
    <source>
        <strain evidence="3">621H</strain>
        <plasmid evidence="3">Plasmid pGOX2</plasmid>
    </source>
</reference>
<dbReference type="AlphaFoldDB" id="Q5HXJ4"/>
<dbReference type="KEGG" id="gox:GOX2695"/>